<dbReference type="HOGENOM" id="CLU_404243_0_0_4"/>
<feature type="compositionally biased region" description="Acidic residues" evidence="1">
    <location>
        <begin position="515"/>
        <end position="524"/>
    </location>
</feature>
<accession>E6V3Y1</accession>
<feature type="region of interest" description="Disordered" evidence="1">
    <location>
        <begin position="363"/>
        <end position="383"/>
    </location>
</feature>
<reference evidence="3" key="1">
    <citation type="submission" date="2010-12" db="EMBL/GenBank/DDBJ databases">
        <title>Complete sequence of Variovorax paradoxus EPS.</title>
        <authorList>
            <consortium name="US DOE Joint Genome Institute"/>
            <person name="Lucas S."/>
            <person name="Copeland A."/>
            <person name="Lapidus A."/>
            <person name="Cheng J.-F."/>
            <person name="Goodwin L."/>
            <person name="Pitluck S."/>
            <person name="Teshima H."/>
            <person name="Detter J.C."/>
            <person name="Han C."/>
            <person name="Tapia R."/>
            <person name="Land M."/>
            <person name="Hauser L."/>
            <person name="Kyrpides N."/>
            <person name="Ivanova N."/>
            <person name="Ovchinnikova G."/>
            <person name="Orwin P."/>
            <person name="Han J.-I.G."/>
            <person name="Woyke T."/>
        </authorList>
    </citation>
    <scope>NUCLEOTIDE SEQUENCE [LARGE SCALE GENOMIC DNA]</scope>
    <source>
        <strain evidence="3">EPS</strain>
    </source>
</reference>
<organism evidence="2 3">
    <name type="scientific">Variovorax paradoxus (strain EPS)</name>
    <dbReference type="NCBI Taxonomy" id="595537"/>
    <lineage>
        <taxon>Bacteria</taxon>
        <taxon>Pseudomonadati</taxon>
        <taxon>Pseudomonadota</taxon>
        <taxon>Betaproteobacteria</taxon>
        <taxon>Burkholderiales</taxon>
        <taxon>Comamonadaceae</taxon>
        <taxon>Variovorax</taxon>
    </lineage>
</organism>
<evidence type="ECO:0000256" key="1">
    <source>
        <dbReference type="SAM" id="MobiDB-lite"/>
    </source>
</evidence>
<dbReference type="eggNOG" id="ENOG502Z88N">
    <property type="taxonomic scope" value="Bacteria"/>
</dbReference>
<evidence type="ECO:0008006" key="4">
    <source>
        <dbReference type="Google" id="ProtNLM"/>
    </source>
</evidence>
<gene>
    <name evidence="2" type="ordered locus">Varpa_3927</name>
</gene>
<feature type="region of interest" description="Disordered" evidence="1">
    <location>
        <begin position="498"/>
        <end position="524"/>
    </location>
</feature>
<evidence type="ECO:0000313" key="2">
    <source>
        <dbReference type="EMBL" id="ADU38100.1"/>
    </source>
</evidence>
<dbReference type="RefSeq" id="WP_013542320.1">
    <property type="nucleotide sequence ID" value="NC_014931.1"/>
</dbReference>
<reference evidence="2 3" key="2">
    <citation type="journal article" date="2013" name="Genome Announc.">
        <title>Genome of the Root-Associated Plant Growth-Promoting Bacterium Variovorax paradoxus Strain EPS.</title>
        <authorList>
            <person name="Han J.I."/>
            <person name="Spain J.C."/>
            <person name="Leadbetter J.R."/>
            <person name="Ovchinnikova G."/>
            <person name="Goodwin L.A."/>
            <person name="Han C.S."/>
            <person name="Woyke T."/>
            <person name="Davenport K.W."/>
            <person name="Orwin P.M."/>
        </authorList>
    </citation>
    <scope>NUCLEOTIDE SEQUENCE [LARGE SCALE GENOMIC DNA]</scope>
    <source>
        <strain evidence="2 3">EPS</strain>
    </source>
</reference>
<dbReference type="Gene3D" id="3.30.870.10">
    <property type="entry name" value="Endonuclease Chain A"/>
    <property type="match status" value="1"/>
</dbReference>
<sequence>MTQDDKSAPVMRHALEHMLDQFVDEKPEWAVFTTFTFVSTFFEANVLPLLGGIAVEDLKGSKLLRADLNDALASVRVVVACDRSAEPQPKGELRYGLLPVGLERGRFHPKITLLGGRLKSGSGKNGIWMSVGSGNLSLSGWALQREVVGVTAVTQQHSDSLRPMIEWLADQARQRLSMAEASGAHAEGSVVEVLDGALRGLLDPASLAPASPTSPTLHLAWPPGLARPDAPPTALLPALMGNRRWEHAAVVSPFWSGVEDLVAALGVKTCMLVPAPSSEGRFHRLADAPIDRCEYGRFSSDSGRTSHAKGVLLSRAREHVLCIGSANFTQAAWMHGAGQLSNVEAVLRYAVTGASPWRSLFQELPPEDMAPPLEPGDPDGEQAPPLPPFEAEAVCDWGATRLKIRVRIHADAHLRGASLSIAEHSSPVDIRKASLQCFDFPAPPARLVTNFDLAYATADGRTFTFTGLVLQVDAPEDVLGYRPKPKLNDVLKFLRSLRPNEDPGKASKRARGGEGAEDDEADNDESAARSIDLFAFFQGTFQLRRYFQKHSELDPCDPTLPFGLGVLHRAVVLQEAPDDESTIARYVQLAELLATLDSLRRHAPPPAYEALRTQVAGQVRTLEAEVLERSSHSELFQRVFSKSQPTERSQMLIEWFRRELQVGDA</sequence>
<name>E6V3Y1_VARPE</name>
<dbReference type="AlphaFoldDB" id="E6V3Y1"/>
<protein>
    <recommendedName>
        <fullName evidence="4">PLD phosphodiesterase domain-containing protein</fullName>
    </recommendedName>
</protein>
<dbReference type="Proteomes" id="UP000008917">
    <property type="component" value="Chromosome"/>
</dbReference>
<dbReference type="OrthoDB" id="8769320at2"/>
<dbReference type="KEGG" id="vpe:Varpa_3927"/>
<dbReference type="EMBL" id="CP002417">
    <property type="protein sequence ID" value="ADU38100.1"/>
    <property type="molecule type" value="Genomic_DNA"/>
</dbReference>
<evidence type="ECO:0000313" key="3">
    <source>
        <dbReference type="Proteomes" id="UP000008917"/>
    </source>
</evidence>
<proteinExistence type="predicted"/>
<dbReference type="STRING" id="595537.Varpa_3927"/>